<organism evidence="2 3">
    <name type="scientific">Xiphophorus couchianus</name>
    <name type="common">Monterrey platyfish</name>
    <dbReference type="NCBI Taxonomy" id="32473"/>
    <lineage>
        <taxon>Eukaryota</taxon>
        <taxon>Metazoa</taxon>
        <taxon>Chordata</taxon>
        <taxon>Craniata</taxon>
        <taxon>Vertebrata</taxon>
        <taxon>Euteleostomi</taxon>
        <taxon>Actinopterygii</taxon>
        <taxon>Neopterygii</taxon>
        <taxon>Teleostei</taxon>
        <taxon>Neoteleostei</taxon>
        <taxon>Acanthomorphata</taxon>
        <taxon>Ovalentaria</taxon>
        <taxon>Atherinomorphae</taxon>
        <taxon>Cyprinodontiformes</taxon>
        <taxon>Poeciliidae</taxon>
        <taxon>Poeciliinae</taxon>
        <taxon>Xiphophorus</taxon>
    </lineage>
</organism>
<sequence>TQFGAPTQTPNTIPNTHEEDDNNECPVFKQMNRSRKILILCAGVKIITTIYKDDDTMVHLEMGTALTRFHSSVLKKRLNDETC</sequence>
<reference evidence="2" key="2">
    <citation type="submission" date="2025-09" db="UniProtKB">
        <authorList>
            <consortium name="Ensembl"/>
        </authorList>
    </citation>
    <scope>IDENTIFICATION</scope>
</reference>
<evidence type="ECO:0000313" key="3">
    <source>
        <dbReference type="Proteomes" id="UP000261380"/>
    </source>
</evidence>
<accession>A0A3B5LPN8</accession>
<protein>
    <submittedName>
        <fullName evidence="2">Uncharacterized protein</fullName>
    </submittedName>
</protein>
<name>A0A3B5LPN8_9TELE</name>
<dbReference type="Ensembl" id="ENSXCOT00000014248.1">
    <property type="protein sequence ID" value="ENSXCOP00000014073.1"/>
    <property type="gene ID" value="ENSXCOG00000010656.1"/>
</dbReference>
<feature type="region of interest" description="Disordered" evidence="1">
    <location>
        <begin position="1"/>
        <end position="23"/>
    </location>
</feature>
<keyword evidence="3" id="KW-1185">Reference proteome</keyword>
<feature type="compositionally biased region" description="Polar residues" evidence="1">
    <location>
        <begin position="1"/>
        <end position="15"/>
    </location>
</feature>
<evidence type="ECO:0000313" key="2">
    <source>
        <dbReference type="Ensembl" id="ENSXCOP00000014073.1"/>
    </source>
</evidence>
<proteinExistence type="predicted"/>
<dbReference type="Proteomes" id="UP000261380">
    <property type="component" value="Unplaced"/>
</dbReference>
<evidence type="ECO:0000256" key="1">
    <source>
        <dbReference type="SAM" id="MobiDB-lite"/>
    </source>
</evidence>
<reference evidence="2" key="1">
    <citation type="submission" date="2025-08" db="UniProtKB">
        <authorList>
            <consortium name="Ensembl"/>
        </authorList>
    </citation>
    <scope>IDENTIFICATION</scope>
</reference>
<dbReference type="AlphaFoldDB" id="A0A3B5LPN8"/>